<dbReference type="EMBL" id="KN840593">
    <property type="protein sequence ID" value="KIP03940.1"/>
    <property type="molecule type" value="Genomic_DNA"/>
</dbReference>
<dbReference type="STRING" id="745531.A0A0C3S668"/>
<dbReference type="Gene3D" id="3.40.50.720">
    <property type="entry name" value="NAD(P)-binding Rossmann-like Domain"/>
    <property type="match status" value="1"/>
</dbReference>
<evidence type="ECO:0000313" key="1">
    <source>
        <dbReference type="EMBL" id="KIP03940.1"/>
    </source>
</evidence>
<accession>A0A0C3S668</accession>
<dbReference type="OrthoDB" id="2130169at2759"/>
<dbReference type="GO" id="GO:0005737">
    <property type="term" value="C:cytoplasm"/>
    <property type="evidence" value="ECO:0007669"/>
    <property type="project" value="TreeGrafter"/>
</dbReference>
<dbReference type="AlphaFoldDB" id="A0A0C3S668"/>
<evidence type="ECO:0008006" key="3">
    <source>
        <dbReference type="Google" id="ProtNLM"/>
    </source>
</evidence>
<dbReference type="Proteomes" id="UP000053257">
    <property type="component" value="Unassembled WGS sequence"/>
</dbReference>
<dbReference type="GO" id="GO:0004029">
    <property type="term" value="F:aldehyde dehydrogenase (NAD+) activity"/>
    <property type="evidence" value="ECO:0007669"/>
    <property type="project" value="TreeGrafter"/>
</dbReference>
<keyword evidence="2" id="KW-1185">Reference proteome</keyword>
<name>A0A0C3S668_PHLG1</name>
<protein>
    <recommendedName>
        <fullName evidence="3">NAD-dependent epimerase/dehydratase domain-containing protein</fullName>
    </recommendedName>
</protein>
<dbReference type="InterPro" id="IPR036291">
    <property type="entry name" value="NAD(P)-bd_dom_sf"/>
</dbReference>
<gene>
    <name evidence="1" type="ORF">PHLGIDRAFT_15544</name>
</gene>
<dbReference type="PANTHER" id="PTHR48079:SF6">
    <property type="entry name" value="NAD(P)-BINDING DOMAIN-CONTAINING PROTEIN-RELATED"/>
    <property type="match status" value="1"/>
</dbReference>
<sequence length="336" mass="36548">MTTVFFIGATGCIGGSVLVALQKAHPTFKFKALARKEAVIDAFNKAAGPNDAKVVAVKGSFDDSELIARLTYEADIVVNAADADHVGLRDALLKGFKKRVDDGKPLGAYLHTSGTAIFMDGTKEGKPNPDGKVWTDDESDIRQLTETMLHGQFDVPLLKAQENGYLNAYIICPAGVHGIGGGPLKRPSVAFMIFLAECRESKRVRYIGEGTNGFGWVHVDDLVPLYVTAFQRLIDADGKKLAGSPYERYVIATRQWLEIRTWLGIFAAELYKLGKLDSPEMISIPYAEASPMGALLLAQNAPCRVGRAYSLGWKTSSDYPTLYETLPDDVRAIVAA</sequence>
<reference evidence="1 2" key="1">
    <citation type="journal article" date="2014" name="PLoS Genet.">
        <title>Analysis of the Phlebiopsis gigantea genome, transcriptome and secretome provides insight into its pioneer colonization strategies of wood.</title>
        <authorList>
            <person name="Hori C."/>
            <person name="Ishida T."/>
            <person name="Igarashi K."/>
            <person name="Samejima M."/>
            <person name="Suzuki H."/>
            <person name="Master E."/>
            <person name="Ferreira P."/>
            <person name="Ruiz-Duenas F.J."/>
            <person name="Held B."/>
            <person name="Canessa P."/>
            <person name="Larrondo L.F."/>
            <person name="Schmoll M."/>
            <person name="Druzhinina I.S."/>
            <person name="Kubicek C.P."/>
            <person name="Gaskell J.A."/>
            <person name="Kersten P."/>
            <person name="St John F."/>
            <person name="Glasner J."/>
            <person name="Sabat G."/>
            <person name="Splinter BonDurant S."/>
            <person name="Syed K."/>
            <person name="Yadav J."/>
            <person name="Mgbeahuruike A.C."/>
            <person name="Kovalchuk A."/>
            <person name="Asiegbu F.O."/>
            <person name="Lackner G."/>
            <person name="Hoffmeister D."/>
            <person name="Rencoret J."/>
            <person name="Gutierrez A."/>
            <person name="Sun H."/>
            <person name="Lindquist E."/>
            <person name="Barry K."/>
            <person name="Riley R."/>
            <person name="Grigoriev I.V."/>
            <person name="Henrissat B."/>
            <person name="Kues U."/>
            <person name="Berka R.M."/>
            <person name="Martinez A.T."/>
            <person name="Covert S.F."/>
            <person name="Blanchette R.A."/>
            <person name="Cullen D."/>
        </authorList>
    </citation>
    <scope>NUCLEOTIDE SEQUENCE [LARGE SCALE GENOMIC DNA]</scope>
    <source>
        <strain evidence="1 2">11061_1 CR5-6</strain>
    </source>
</reference>
<dbReference type="HOGENOM" id="CLU_007383_12_2_1"/>
<organism evidence="1 2">
    <name type="scientific">Phlebiopsis gigantea (strain 11061_1 CR5-6)</name>
    <name type="common">White-rot fungus</name>
    <name type="synonym">Peniophora gigantea</name>
    <dbReference type="NCBI Taxonomy" id="745531"/>
    <lineage>
        <taxon>Eukaryota</taxon>
        <taxon>Fungi</taxon>
        <taxon>Dikarya</taxon>
        <taxon>Basidiomycota</taxon>
        <taxon>Agaricomycotina</taxon>
        <taxon>Agaricomycetes</taxon>
        <taxon>Polyporales</taxon>
        <taxon>Phanerochaetaceae</taxon>
        <taxon>Phlebiopsis</taxon>
    </lineage>
</organism>
<dbReference type="SUPFAM" id="SSF51735">
    <property type="entry name" value="NAD(P)-binding Rossmann-fold domains"/>
    <property type="match status" value="1"/>
</dbReference>
<dbReference type="PANTHER" id="PTHR48079">
    <property type="entry name" value="PROTEIN YEEZ"/>
    <property type="match status" value="1"/>
</dbReference>
<dbReference type="InterPro" id="IPR051783">
    <property type="entry name" value="NAD(P)-dependent_oxidoreduct"/>
</dbReference>
<proteinExistence type="predicted"/>
<evidence type="ECO:0000313" key="2">
    <source>
        <dbReference type="Proteomes" id="UP000053257"/>
    </source>
</evidence>